<dbReference type="Gene3D" id="1.10.10.10">
    <property type="entry name" value="Winged helix-like DNA-binding domain superfamily/Winged helix DNA-binding domain"/>
    <property type="match status" value="1"/>
</dbReference>
<reference evidence="8 9" key="1">
    <citation type="journal article" date="2018" name="Int. J. Syst. Evol. Microbiol.">
        <title>Rubneribacter badeniensis gen. nov., sp. nov. and Enteroscipio rubneri gen. nov., sp. nov., new members of the Eggerthellaceae isolated from human faeces.</title>
        <authorList>
            <person name="Danylec N."/>
            <person name="Gobl A."/>
            <person name="Stoll D.A."/>
            <person name="Hetzer B."/>
            <person name="Kulling S.E."/>
            <person name="Huch M."/>
        </authorList>
    </citation>
    <scope>NUCLEOTIDE SEQUENCE [LARGE SCALE GENOMIC DNA]</scope>
    <source>
        <strain evidence="8 9">ResAG-85</strain>
    </source>
</reference>
<protein>
    <recommendedName>
        <fullName evidence="3">Regulatory protein RecX</fullName>
    </recommendedName>
</protein>
<dbReference type="InterPro" id="IPR053924">
    <property type="entry name" value="RecX_HTH_2nd"/>
</dbReference>
<accession>A0A2K2U7F1</accession>
<evidence type="ECO:0000256" key="3">
    <source>
        <dbReference type="ARBA" id="ARBA00018111"/>
    </source>
</evidence>
<evidence type="ECO:0000313" key="8">
    <source>
        <dbReference type="EMBL" id="PNV66255.1"/>
    </source>
</evidence>
<dbReference type="RefSeq" id="WP_087195657.1">
    <property type="nucleotide sequence ID" value="NZ_PPEL01000005.1"/>
</dbReference>
<dbReference type="EMBL" id="PPEL01000005">
    <property type="protein sequence ID" value="PNV66255.1"/>
    <property type="molecule type" value="Genomic_DNA"/>
</dbReference>
<proteinExistence type="inferred from homology"/>
<evidence type="ECO:0000313" key="9">
    <source>
        <dbReference type="Proteomes" id="UP000236488"/>
    </source>
</evidence>
<comment type="similarity">
    <text evidence="2">Belongs to the RecX family.</text>
</comment>
<dbReference type="PANTHER" id="PTHR33602">
    <property type="entry name" value="REGULATORY PROTEIN RECX FAMILY PROTEIN"/>
    <property type="match status" value="1"/>
</dbReference>
<dbReference type="Proteomes" id="UP000789325">
    <property type="component" value="Unassembled WGS sequence"/>
</dbReference>
<keyword evidence="4" id="KW-0963">Cytoplasm</keyword>
<feature type="region of interest" description="Disordered" evidence="5">
    <location>
        <begin position="48"/>
        <end position="71"/>
    </location>
</feature>
<evidence type="ECO:0000259" key="6">
    <source>
        <dbReference type="Pfam" id="PF02631"/>
    </source>
</evidence>
<dbReference type="Pfam" id="PF02631">
    <property type="entry name" value="RecX_HTH2"/>
    <property type="match status" value="1"/>
</dbReference>
<comment type="caution">
    <text evidence="8">The sequence shown here is derived from an EMBL/GenBank/DDBJ whole genome shotgun (WGS) entry which is preliminary data.</text>
</comment>
<comment type="subcellular location">
    <subcellularLocation>
        <location evidence="1">Cytoplasm</location>
    </subcellularLocation>
</comment>
<reference evidence="7" key="3">
    <citation type="submission" date="2021-09" db="EMBL/GenBank/DDBJ databases">
        <authorList>
            <person name="Gilroy R."/>
        </authorList>
    </citation>
    <scope>NUCLEOTIDE SEQUENCE</scope>
    <source>
        <strain evidence="7">USAMLcec12-2067</strain>
    </source>
</reference>
<evidence type="ECO:0000256" key="4">
    <source>
        <dbReference type="ARBA" id="ARBA00022490"/>
    </source>
</evidence>
<feature type="compositionally biased region" description="Basic and acidic residues" evidence="5">
    <location>
        <begin position="62"/>
        <end position="71"/>
    </location>
</feature>
<name>A0A2K2U7F1_9ACTN</name>
<reference evidence="7" key="2">
    <citation type="journal article" date="2021" name="PeerJ">
        <title>Extensive microbial diversity within the chicken gut microbiome revealed by metagenomics and culture.</title>
        <authorList>
            <person name="Gilroy R."/>
            <person name="Ravi A."/>
            <person name="Getino M."/>
            <person name="Pursley I."/>
            <person name="Horton D.L."/>
            <person name="Alikhan N.F."/>
            <person name="Baker D."/>
            <person name="Gharbi K."/>
            <person name="Hall N."/>
            <person name="Watson M."/>
            <person name="Adriaenssens E.M."/>
            <person name="Foster-Nyarko E."/>
            <person name="Jarju S."/>
            <person name="Secka A."/>
            <person name="Antonio M."/>
            <person name="Oren A."/>
            <person name="Chaudhuri R.R."/>
            <person name="La Ragione R."/>
            <person name="Hildebrand F."/>
            <person name="Pallen M.J."/>
        </authorList>
    </citation>
    <scope>NUCLEOTIDE SEQUENCE</scope>
    <source>
        <strain evidence="7">USAMLcec12-2067</strain>
    </source>
</reference>
<dbReference type="Proteomes" id="UP000236488">
    <property type="component" value="Unassembled WGS sequence"/>
</dbReference>
<evidence type="ECO:0000256" key="1">
    <source>
        <dbReference type="ARBA" id="ARBA00004496"/>
    </source>
</evidence>
<keyword evidence="9" id="KW-1185">Reference proteome</keyword>
<dbReference type="InterPro" id="IPR003783">
    <property type="entry name" value="Regulatory_RecX"/>
</dbReference>
<organism evidence="8 9">
    <name type="scientific">Rubneribacter badeniensis</name>
    <dbReference type="NCBI Taxonomy" id="2070688"/>
    <lineage>
        <taxon>Bacteria</taxon>
        <taxon>Bacillati</taxon>
        <taxon>Actinomycetota</taxon>
        <taxon>Coriobacteriia</taxon>
        <taxon>Eggerthellales</taxon>
        <taxon>Eggerthellaceae</taxon>
        <taxon>Rubneribacter</taxon>
    </lineage>
</organism>
<evidence type="ECO:0000256" key="5">
    <source>
        <dbReference type="SAM" id="MobiDB-lite"/>
    </source>
</evidence>
<feature type="domain" description="RecX second three-helical" evidence="6">
    <location>
        <begin position="120"/>
        <end position="154"/>
    </location>
</feature>
<dbReference type="GO" id="GO:0005737">
    <property type="term" value="C:cytoplasm"/>
    <property type="evidence" value="ECO:0007669"/>
    <property type="project" value="UniProtKB-SubCell"/>
</dbReference>
<dbReference type="InterPro" id="IPR036388">
    <property type="entry name" value="WH-like_DNA-bd_sf"/>
</dbReference>
<dbReference type="AlphaFoldDB" id="A0A2K2U7F1"/>
<dbReference type="PANTHER" id="PTHR33602:SF1">
    <property type="entry name" value="REGULATORY PROTEIN RECX FAMILY PROTEIN"/>
    <property type="match status" value="1"/>
</dbReference>
<dbReference type="GO" id="GO:0006282">
    <property type="term" value="P:regulation of DNA repair"/>
    <property type="evidence" value="ECO:0007669"/>
    <property type="project" value="InterPro"/>
</dbReference>
<evidence type="ECO:0000313" key="7">
    <source>
        <dbReference type="EMBL" id="HJH42720.1"/>
    </source>
</evidence>
<gene>
    <name evidence="8" type="ORF">C2L80_02235</name>
    <name evidence="7" type="ORF">K8V16_02895</name>
</gene>
<sequence>MSGASDDLRERLRAEIAAIEGRNPSRLDPVASSRVACGGRIGTGGALDCPQDAVDEVSEPDAPSKGRATDSDAAFRKIERLAGAREQASAALRRRLAREGFAPEAVEEALARALSCGLVDDARYADVLARSRLAQGRGRQGIAAELSGLGIDPDGVDALADADEGAPDEVERALALLERRPPRAKNQRDAAYRRLVQKGFGADAAASAARMWSESRKG</sequence>
<evidence type="ECO:0000256" key="2">
    <source>
        <dbReference type="ARBA" id="ARBA00009695"/>
    </source>
</evidence>
<dbReference type="EMBL" id="DYZL01000046">
    <property type="protein sequence ID" value="HJH42720.1"/>
    <property type="molecule type" value="Genomic_DNA"/>
</dbReference>